<evidence type="ECO:0000313" key="2">
    <source>
        <dbReference type="EMBL" id="TEB09083.1"/>
    </source>
</evidence>
<proteinExistence type="predicted"/>
<protein>
    <submittedName>
        <fullName evidence="2">Uncharacterized protein</fullName>
    </submittedName>
</protein>
<sequence length="132" mass="15033">MPSPIAIRQNEEKSIRLLVAQRQLYSTAKFIRGVRILIAILIAALGPLLVNYQEIKPYLALLAWWVVIDQHLLSTWEIKTIETAAAIQEEFDIYVLGIPEKARIGKIAPEVVFQANEKFRGKPELTHESKDL</sequence>
<reference evidence="2 3" key="1">
    <citation type="journal article" date="2018" name="Environ. Microbiol.">
        <title>Novel energy conservation strategies and behaviour of Pelotomaculum schinkii driving syntrophic propionate catabolism.</title>
        <authorList>
            <person name="Hidalgo-Ahumada C.A.P."/>
            <person name="Nobu M.K."/>
            <person name="Narihiro T."/>
            <person name="Tamaki H."/>
            <person name="Liu W.T."/>
            <person name="Kamagata Y."/>
            <person name="Stams A.J.M."/>
            <person name="Imachi H."/>
            <person name="Sousa D.Z."/>
        </authorList>
    </citation>
    <scope>NUCLEOTIDE SEQUENCE [LARGE SCALE GENOMIC DNA]</scope>
    <source>
        <strain evidence="2 3">MGP</strain>
    </source>
</reference>
<gene>
    <name evidence="2" type="ORF">Pmgp_03400</name>
</gene>
<keyword evidence="1" id="KW-0812">Transmembrane</keyword>
<dbReference type="RefSeq" id="WP_134215517.1">
    <property type="nucleotide sequence ID" value="NZ_QFFZ01000060.1"/>
</dbReference>
<evidence type="ECO:0000256" key="1">
    <source>
        <dbReference type="SAM" id="Phobius"/>
    </source>
</evidence>
<evidence type="ECO:0000313" key="3">
    <source>
        <dbReference type="Proteomes" id="UP000297597"/>
    </source>
</evidence>
<comment type="caution">
    <text evidence="2">The sequence shown here is derived from an EMBL/GenBank/DDBJ whole genome shotgun (WGS) entry which is preliminary data.</text>
</comment>
<dbReference type="Pfam" id="PF18159">
    <property type="entry name" value="S_4TM"/>
    <property type="match status" value="1"/>
</dbReference>
<keyword evidence="1" id="KW-0472">Membrane</keyword>
<feature type="transmembrane region" description="Helical" evidence="1">
    <location>
        <begin position="30"/>
        <end position="49"/>
    </location>
</feature>
<dbReference type="EMBL" id="QFFZ01000060">
    <property type="protein sequence ID" value="TEB09083.1"/>
    <property type="molecule type" value="Genomic_DNA"/>
</dbReference>
<dbReference type="InterPro" id="IPR049920">
    <property type="entry name" value="IK1_05631-like"/>
</dbReference>
<organism evidence="2 3">
    <name type="scientific">Pelotomaculum propionicicum</name>
    <dbReference type="NCBI Taxonomy" id="258475"/>
    <lineage>
        <taxon>Bacteria</taxon>
        <taxon>Bacillati</taxon>
        <taxon>Bacillota</taxon>
        <taxon>Clostridia</taxon>
        <taxon>Eubacteriales</taxon>
        <taxon>Desulfotomaculaceae</taxon>
        <taxon>Pelotomaculum</taxon>
    </lineage>
</organism>
<dbReference type="AlphaFoldDB" id="A0A4Y7RJS1"/>
<dbReference type="Proteomes" id="UP000297597">
    <property type="component" value="Unassembled WGS sequence"/>
</dbReference>
<keyword evidence="3" id="KW-1185">Reference proteome</keyword>
<dbReference type="OrthoDB" id="2943409at2"/>
<keyword evidence="1" id="KW-1133">Transmembrane helix</keyword>
<name>A0A4Y7RJS1_9FIRM</name>
<accession>A0A4Y7RJS1</accession>